<keyword evidence="5" id="KW-1185">Reference proteome</keyword>
<comment type="caution">
    <text evidence="4">The sequence shown here is derived from an EMBL/GenBank/DDBJ whole genome shotgun (WGS) entry which is preliminary data.</text>
</comment>
<dbReference type="PROSITE" id="PS50053">
    <property type="entry name" value="UBIQUITIN_2"/>
    <property type="match status" value="1"/>
</dbReference>
<feature type="compositionally biased region" description="Acidic residues" evidence="2">
    <location>
        <begin position="167"/>
        <end position="184"/>
    </location>
</feature>
<dbReference type="SMART" id="SM00213">
    <property type="entry name" value="UBQ"/>
    <property type="match status" value="1"/>
</dbReference>
<evidence type="ECO:0000256" key="1">
    <source>
        <dbReference type="SAM" id="Coils"/>
    </source>
</evidence>
<dbReference type="Pfam" id="PF00240">
    <property type="entry name" value="ubiquitin"/>
    <property type="match status" value="1"/>
</dbReference>
<evidence type="ECO:0000259" key="3">
    <source>
        <dbReference type="PROSITE" id="PS50053"/>
    </source>
</evidence>
<dbReference type="PANTHER" id="PTHR10666">
    <property type="entry name" value="UBIQUITIN"/>
    <property type="match status" value="1"/>
</dbReference>
<organism evidence="4 5">
    <name type="scientific">Mycena belliarum</name>
    <dbReference type="NCBI Taxonomy" id="1033014"/>
    <lineage>
        <taxon>Eukaryota</taxon>
        <taxon>Fungi</taxon>
        <taxon>Dikarya</taxon>
        <taxon>Basidiomycota</taxon>
        <taxon>Agaricomycotina</taxon>
        <taxon>Agaricomycetes</taxon>
        <taxon>Agaricomycetidae</taxon>
        <taxon>Agaricales</taxon>
        <taxon>Marasmiineae</taxon>
        <taxon>Mycenaceae</taxon>
        <taxon>Mycena</taxon>
    </lineage>
</organism>
<protein>
    <recommendedName>
        <fullName evidence="3">Ubiquitin-like domain-containing protein</fullName>
    </recommendedName>
</protein>
<dbReference type="InterPro" id="IPR029071">
    <property type="entry name" value="Ubiquitin-like_domsf"/>
</dbReference>
<dbReference type="AlphaFoldDB" id="A0AAD6TWR0"/>
<gene>
    <name evidence="4" type="ORF">B0H15DRAFT_952651</name>
</gene>
<dbReference type="Gene3D" id="3.10.20.90">
    <property type="entry name" value="Phosphatidylinositol 3-kinase Catalytic Subunit, Chain A, domain 1"/>
    <property type="match status" value="1"/>
</dbReference>
<evidence type="ECO:0000313" key="4">
    <source>
        <dbReference type="EMBL" id="KAJ7082268.1"/>
    </source>
</evidence>
<feature type="domain" description="Ubiquitin-like" evidence="3">
    <location>
        <begin position="1"/>
        <end position="54"/>
    </location>
</feature>
<reference evidence="4" key="1">
    <citation type="submission" date="2023-03" db="EMBL/GenBank/DDBJ databases">
        <title>Massive genome expansion in bonnet fungi (Mycena s.s.) driven by repeated elements and novel gene families across ecological guilds.</title>
        <authorList>
            <consortium name="Lawrence Berkeley National Laboratory"/>
            <person name="Harder C.B."/>
            <person name="Miyauchi S."/>
            <person name="Viragh M."/>
            <person name="Kuo A."/>
            <person name="Thoen E."/>
            <person name="Andreopoulos B."/>
            <person name="Lu D."/>
            <person name="Skrede I."/>
            <person name="Drula E."/>
            <person name="Henrissat B."/>
            <person name="Morin E."/>
            <person name="Kohler A."/>
            <person name="Barry K."/>
            <person name="LaButti K."/>
            <person name="Morin E."/>
            <person name="Salamov A."/>
            <person name="Lipzen A."/>
            <person name="Mereny Z."/>
            <person name="Hegedus B."/>
            <person name="Baldrian P."/>
            <person name="Stursova M."/>
            <person name="Weitz H."/>
            <person name="Taylor A."/>
            <person name="Grigoriev I.V."/>
            <person name="Nagy L.G."/>
            <person name="Martin F."/>
            <person name="Kauserud H."/>
        </authorList>
    </citation>
    <scope>NUCLEOTIDE SEQUENCE</scope>
    <source>
        <strain evidence="4">CBHHK173m</strain>
    </source>
</reference>
<accession>A0AAD6TWR0</accession>
<dbReference type="SUPFAM" id="SSF54236">
    <property type="entry name" value="Ubiquitin-like"/>
    <property type="match status" value="1"/>
</dbReference>
<dbReference type="PRINTS" id="PR00348">
    <property type="entry name" value="UBIQUITIN"/>
</dbReference>
<name>A0AAD6TWR0_9AGAR</name>
<sequence length="603" mass="67816">MQILVETLRGKTITLEVESSDTIDDVKAKIQDKEGIPPDQQCLRQAARGRTLSDYNIQKESAPTSSCVSHYGPKSAKPVKLPTEDIPPFLQPTARMTSQNEPLGPSFEDKTTAFRLYQKAKRLDWSLHDKLNVPKCKDKFECRICRAYVQHLKEARASDGKHNPDAIEVDSTEVDSTDSDPYDIEPEVERSRFDNLCQLQDVRGKIRMIQWSPDWKEHKQGALDTMKFFLQEAGTKTEQAQSQHTALSVQFETLKLNAANMDERLQERNMALGQAISDRDQARSALAKAEDELSAALKEVDRLQRELEIEGLRPRKRVAPTSAEPLAYPTTEQASSPLPHEGLTPTNTRSPSDYDLWTQFDKMQRPLANAPPERLVQWLQFREVRDYRGIPLMGPNFTANMRHARGHQEIMSRAPIRVHGQSLFARTLHEQALIPILRVLAMPNRYAQLIQDNHIDIVSPARLIPCDFPLNEVAQLSDETIASLLADRGLSILAADDAWQFAFQYVNDYVSTGPAGSLLDAVKLIQSQVEEALVTTVEPPGLKPALDDEFPRTVPSITHKPRRSDSIGGRLGPHHTRPTSNSSHTQMKHGPVGATGHGKRWIR</sequence>
<dbReference type="InterPro" id="IPR000626">
    <property type="entry name" value="Ubiquitin-like_dom"/>
</dbReference>
<proteinExistence type="predicted"/>
<evidence type="ECO:0000313" key="5">
    <source>
        <dbReference type="Proteomes" id="UP001222325"/>
    </source>
</evidence>
<dbReference type="EMBL" id="JARJCN010000046">
    <property type="protein sequence ID" value="KAJ7082268.1"/>
    <property type="molecule type" value="Genomic_DNA"/>
</dbReference>
<keyword evidence="1" id="KW-0175">Coiled coil</keyword>
<dbReference type="FunFam" id="3.10.20.90:FF:000160">
    <property type="entry name" value="Polyubiquitin-C"/>
    <property type="match status" value="1"/>
</dbReference>
<dbReference type="InterPro" id="IPR019956">
    <property type="entry name" value="Ubiquitin_dom"/>
</dbReference>
<feature type="region of interest" description="Disordered" evidence="2">
    <location>
        <begin position="158"/>
        <end position="184"/>
    </location>
</feature>
<feature type="region of interest" description="Disordered" evidence="2">
    <location>
        <begin position="544"/>
        <end position="603"/>
    </location>
</feature>
<feature type="coiled-coil region" evidence="1">
    <location>
        <begin position="272"/>
        <end position="313"/>
    </location>
</feature>
<evidence type="ECO:0000256" key="2">
    <source>
        <dbReference type="SAM" id="MobiDB-lite"/>
    </source>
</evidence>
<feature type="region of interest" description="Disordered" evidence="2">
    <location>
        <begin position="314"/>
        <end position="350"/>
    </location>
</feature>
<dbReference type="InterPro" id="IPR050158">
    <property type="entry name" value="Ubiquitin_ubiquitin-like"/>
</dbReference>
<dbReference type="Proteomes" id="UP001222325">
    <property type="component" value="Unassembled WGS sequence"/>
</dbReference>
<feature type="region of interest" description="Disordered" evidence="2">
    <location>
        <begin position="63"/>
        <end position="83"/>
    </location>
</feature>